<dbReference type="InterPro" id="IPR011011">
    <property type="entry name" value="Znf_FYVE_PHD"/>
</dbReference>
<dbReference type="GO" id="GO:0005634">
    <property type="term" value="C:nucleus"/>
    <property type="evidence" value="ECO:0007669"/>
    <property type="project" value="UniProtKB-SubCell"/>
</dbReference>
<evidence type="ECO:0000313" key="10">
    <source>
        <dbReference type="Proteomes" id="UP001328107"/>
    </source>
</evidence>
<comment type="subcellular location">
    <subcellularLocation>
        <location evidence="1">Nucleus</location>
    </subcellularLocation>
</comment>
<evidence type="ECO:0000256" key="7">
    <source>
        <dbReference type="PIRSR" id="PIRSR628651-51"/>
    </source>
</evidence>
<evidence type="ECO:0000256" key="2">
    <source>
        <dbReference type="ARBA" id="ARBA00010210"/>
    </source>
</evidence>
<dbReference type="Proteomes" id="UP001328107">
    <property type="component" value="Unassembled WGS sequence"/>
</dbReference>
<protein>
    <recommendedName>
        <fullName evidence="8">Zinc finger PHD-type domain-containing protein</fullName>
    </recommendedName>
</protein>
<keyword evidence="6" id="KW-0539">Nucleus</keyword>
<feature type="binding site" evidence="7">
    <location>
        <position position="73"/>
    </location>
    <ligand>
        <name>Zn(2+)</name>
        <dbReference type="ChEBI" id="CHEBI:29105"/>
        <label>2</label>
    </ligand>
</feature>
<feature type="binding site" evidence="7">
    <location>
        <position position="41"/>
    </location>
    <ligand>
        <name>Zn(2+)</name>
        <dbReference type="ChEBI" id="CHEBI:29105"/>
        <label>2</label>
    </ligand>
</feature>
<feature type="binding site" evidence="7">
    <location>
        <position position="46"/>
    </location>
    <ligand>
        <name>Zn(2+)</name>
        <dbReference type="ChEBI" id="CHEBI:29105"/>
        <label>2</label>
    </ligand>
</feature>
<dbReference type="PANTHER" id="PTHR10333">
    <property type="entry name" value="INHIBITOR OF GROWTH PROTEIN"/>
    <property type="match status" value="1"/>
</dbReference>
<feature type="binding site" evidence="7">
    <location>
        <position position="70"/>
    </location>
    <ligand>
        <name>Zn(2+)</name>
        <dbReference type="ChEBI" id="CHEBI:29105"/>
        <label>2</label>
    </ligand>
</feature>
<feature type="binding site" evidence="7">
    <location>
        <position position="28"/>
    </location>
    <ligand>
        <name>Zn(2+)</name>
        <dbReference type="ChEBI" id="CHEBI:29105"/>
        <label>1</label>
    </ligand>
</feature>
<keyword evidence="5 7" id="KW-0862">Zinc</keyword>
<evidence type="ECO:0000256" key="5">
    <source>
        <dbReference type="ARBA" id="ARBA00022833"/>
    </source>
</evidence>
<evidence type="ECO:0000313" key="9">
    <source>
        <dbReference type="EMBL" id="GMR48546.1"/>
    </source>
</evidence>
<feature type="binding site" evidence="7">
    <location>
        <position position="52"/>
    </location>
    <ligand>
        <name>Zn(2+)</name>
        <dbReference type="ChEBI" id="CHEBI:29105"/>
        <label>1</label>
    </ligand>
</feature>
<evidence type="ECO:0000256" key="6">
    <source>
        <dbReference type="ARBA" id="ARBA00023242"/>
    </source>
</evidence>
<evidence type="ECO:0000259" key="8">
    <source>
        <dbReference type="SMART" id="SM00249"/>
    </source>
</evidence>
<gene>
    <name evidence="9" type="ORF">PMAYCL1PPCAC_18741</name>
</gene>
<dbReference type="InterPro" id="IPR001965">
    <property type="entry name" value="Znf_PHD"/>
</dbReference>
<evidence type="ECO:0000256" key="4">
    <source>
        <dbReference type="ARBA" id="ARBA00022771"/>
    </source>
</evidence>
<feature type="binding site" evidence="7">
    <location>
        <position position="30"/>
    </location>
    <ligand>
        <name>Zn(2+)</name>
        <dbReference type="ChEBI" id="CHEBI:29105"/>
        <label>1</label>
    </ligand>
</feature>
<dbReference type="GO" id="GO:0008270">
    <property type="term" value="F:zinc ion binding"/>
    <property type="evidence" value="ECO:0007669"/>
    <property type="project" value="UniProtKB-KW"/>
</dbReference>
<organism evidence="9 10">
    <name type="scientific">Pristionchus mayeri</name>
    <dbReference type="NCBI Taxonomy" id="1317129"/>
    <lineage>
        <taxon>Eukaryota</taxon>
        <taxon>Metazoa</taxon>
        <taxon>Ecdysozoa</taxon>
        <taxon>Nematoda</taxon>
        <taxon>Chromadorea</taxon>
        <taxon>Rhabditida</taxon>
        <taxon>Rhabditina</taxon>
        <taxon>Diplogasteromorpha</taxon>
        <taxon>Diplogasteroidea</taxon>
        <taxon>Neodiplogasteridae</taxon>
        <taxon>Pristionchus</taxon>
    </lineage>
</organism>
<dbReference type="AlphaFoldDB" id="A0AAN5CQ12"/>
<dbReference type="Gene3D" id="3.30.40.10">
    <property type="entry name" value="Zinc/RING finger domain, C3HC4 (zinc finger)"/>
    <property type="match status" value="1"/>
</dbReference>
<dbReference type="SUPFAM" id="SSF57903">
    <property type="entry name" value="FYVE/PHD zinc finger"/>
    <property type="match status" value="1"/>
</dbReference>
<feature type="non-terminal residue" evidence="9">
    <location>
        <position position="113"/>
    </location>
</feature>
<dbReference type="SMART" id="SM00249">
    <property type="entry name" value="PHD"/>
    <property type="match status" value="1"/>
</dbReference>
<dbReference type="InterPro" id="IPR019786">
    <property type="entry name" value="Zinc_finger_PHD-type_CS"/>
</dbReference>
<name>A0AAN5CQ12_9BILA</name>
<dbReference type="InterPro" id="IPR013083">
    <property type="entry name" value="Znf_RING/FYVE/PHD"/>
</dbReference>
<comment type="caution">
    <text evidence="9">The sequence shown here is derived from an EMBL/GenBank/DDBJ whole genome shotgun (WGS) entry which is preliminary data.</text>
</comment>
<proteinExistence type="inferred from homology"/>
<feature type="non-terminal residue" evidence="9">
    <location>
        <position position="1"/>
    </location>
</feature>
<keyword evidence="10" id="KW-1185">Reference proteome</keyword>
<sequence length="113" mass="13338">LRMAKRGRPKKLEVPLVEQEVDSKETCCSCNEMSTNAMVNCANKECSIERYHLKCIQMEEGPPDGVDWFCEICRPHHTHVPNQYDYDRKREGRVKRGVVLKREEELKKEKEKM</sequence>
<feature type="binding site" evidence="7">
    <location>
        <position position="55"/>
    </location>
    <ligand>
        <name>Zn(2+)</name>
        <dbReference type="ChEBI" id="CHEBI:29105"/>
        <label>1</label>
    </ligand>
</feature>
<evidence type="ECO:0000256" key="3">
    <source>
        <dbReference type="ARBA" id="ARBA00022723"/>
    </source>
</evidence>
<comment type="similarity">
    <text evidence="2">Belongs to the ING family.</text>
</comment>
<dbReference type="InterPro" id="IPR028651">
    <property type="entry name" value="ING_fam"/>
</dbReference>
<evidence type="ECO:0000256" key="1">
    <source>
        <dbReference type="ARBA" id="ARBA00004123"/>
    </source>
</evidence>
<reference evidence="10" key="1">
    <citation type="submission" date="2022-10" db="EMBL/GenBank/DDBJ databases">
        <title>Genome assembly of Pristionchus species.</title>
        <authorList>
            <person name="Yoshida K."/>
            <person name="Sommer R.J."/>
        </authorList>
    </citation>
    <scope>NUCLEOTIDE SEQUENCE [LARGE SCALE GENOMIC DNA]</scope>
    <source>
        <strain evidence="10">RS5460</strain>
    </source>
</reference>
<feature type="domain" description="Zinc finger PHD-type" evidence="8">
    <location>
        <begin position="26"/>
        <end position="74"/>
    </location>
</feature>
<dbReference type="PROSITE" id="PS01359">
    <property type="entry name" value="ZF_PHD_1"/>
    <property type="match status" value="1"/>
</dbReference>
<dbReference type="EMBL" id="BTRK01000004">
    <property type="protein sequence ID" value="GMR48546.1"/>
    <property type="molecule type" value="Genomic_DNA"/>
</dbReference>
<accession>A0AAN5CQ12</accession>
<keyword evidence="4" id="KW-0863">Zinc-finger</keyword>
<keyword evidence="3 7" id="KW-0479">Metal-binding</keyword>